<dbReference type="GO" id="GO:0046872">
    <property type="term" value="F:metal ion binding"/>
    <property type="evidence" value="ECO:0007669"/>
    <property type="project" value="UniProtKB-KW"/>
</dbReference>
<keyword evidence="1" id="KW-0479">Metal-binding</keyword>
<organism evidence="6 7">
    <name type="scientific">Penicillium cf. viridicatum</name>
    <dbReference type="NCBI Taxonomy" id="2972119"/>
    <lineage>
        <taxon>Eukaryota</taxon>
        <taxon>Fungi</taxon>
        <taxon>Dikarya</taxon>
        <taxon>Ascomycota</taxon>
        <taxon>Pezizomycotina</taxon>
        <taxon>Eurotiomycetes</taxon>
        <taxon>Eurotiomycetidae</taxon>
        <taxon>Eurotiales</taxon>
        <taxon>Aspergillaceae</taxon>
        <taxon>Penicillium</taxon>
    </lineage>
</organism>
<dbReference type="EMBL" id="JAPQKQ010000007">
    <property type="protein sequence ID" value="KAJ5187711.1"/>
    <property type="molecule type" value="Genomic_DNA"/>
</dbReference>
<dbReference type="Proteomes" id="UP001150942">
    <property type="component" value="Unassembled WGS sequence"/>
</dbReference>
<accession>A0A9W9J4V7</accession>
<evidence type="ECO:0000256" key="2">
    <source>
        <dbReference type="ARBA" id="ARBA00022833"/>
    </source>
</evidence>
<dbReference type="PANTHER" id="PTHR47660:SF2">
    <property type="entry name" value="TRANSCRIPTION FACTOR WITH C2H2 AND ZN(2)-CYS(6) DNA BINDING DOMAIN (EUROFUNG)"/>
    <property type="match status" value="1"/>
</dbReference>
<protein>
    <submittedName>
        <fullName evidence="6">Uncharacterized protein</fullName>
    </submittedName>
</protein>
<reference evidence="6" key="2">
    <citation type="journal article" date="2023" name="IMA Fungus">
        <title>Comparative genomic study of the Penicillium genus elucidates a diverse pangenome and 15 lateral gene transfer events.</title>
        <authorList>
            <person name="Petersen C."/>
            <person name="Sorensen T."/>
            <person name="Nielsen M.R."/>
            <person name="Sondergaard T.E."/>
            <person name="Sorensen J.L."/>
            <person name="Fitzpatrick D.A."/>
            <person name="Frisvad J.C."/>
            <person name="Nielsen K.L."/>
        </authorList>
    </citation>
    <scope>NUCLEOTIDE SEQUENCE</scope>
    <source>
        <strain evidence="6">IBT 20477</strain>
    </source>
</reference>
<sequence length="357" mass="40218">MGYRDLDIRLFRDIPTTSFLSSTSFNTPIPSSDATWNAQSISQWIEGMPSSSGNISIPPSLDDWIRWFSETNDVSSTAHISPITLRLLLCHLQNQVIHLRANIDKSQGPGQTYRNPQHMSIVLISVQMQSVQESLRKWYDLAKTQRPSEKVCPATASNMMLYHLIMLNAIVSFPKIEHLARSSTENDTGSKSPRFHGFKQPHNLENTREIYFHCGQVLRHVRSIPEPTRPPWSAIIAWANSMVCTDVGDVHHGGDIDTQATLFLDALPPDHASVVAYLNHQGGIPVFSGSNSVMVPLGNSVWVIHYCAHFLNTNMKAKVTLEIHRKLLAMTQRWESETPQYLGSCWRPHTFHGDMAV</sequence>
<dbReference type="OrthoDB" id="40579at2759"/>
<reference evidence="6" key="1">
    <citation type="submission" date="2022-11" db="EMBL/GenBank/DDBJ databases">
        <authorList>
            <person name="Petersen C."/>
        </authorList>
    </citation>
    <scope>NUCLEOTIDE SEQUENCE</scope>
    <source>
        <strain evidence="6">IBT 20477</strain>
    </source>
</reference>
<name>A0A9W9J4V7_9EURO</name>
<keyword evidence="4" id="KW-0804">Transcription</keyword>
<keyword evidence="7" id="KW-1185">Reference proteome</keyword>
<keyword evidence="2" id="KW-0862">Zinc</keyword>
<gene>
    <name evidence="6" type="ORF">N7449_010705</name>
</gene>
<keyword evidence="5" id="KW-0539">Nucleus</keyword>
<evidence type="ECO:0000256" key="4">
    <source>
        <dbReference type="ARBA" id="ARBA00023163"/>
    </source>
</evidence>
<evidence type="ECO:0000256" key="1">
    <source>
        <dbReference type="ARBA" id="ARBA00022723"/>
    </source>
</evidence>
<evidence type="ECO:0000313" key="7">
    <source>
        <dbReference type="Proteomes" id="UP001150942"/>
    </source>
</evidence>
<evidence type="ECO:0000256" key="5">
    <source>
        <dbReference type="ARBA" id="ARBA00023242"/>
    </source>
</evidence>
<keyword evidence="3" id="KW-0805">Transcription regulation</keyword>
<proteinExistence type="predicted"/>
<evidence type="ECO:0000256" key="3">
    <source>
        <dbReference type="ARBA" id="ARBA00023015"/>
    </source>
</evidence>
<evidence type="ECO:0000313" key="6">
    <source>
        <dbReference type="EMBL" id="KAJ5187711.1"/>
    </source>
</evidence>
<comment type="caution">
    <text evidence="6">The sequence shown here is derived from an EMBL/GenBank/DDBJ whole genome shotgun (WGS) entry which is preliminary data.</text>
</comment>
<dbReference type="PANTHER" id="PTHR47660">
    <property type="entry name" value="TRANSCRIPTION FACTOR WITH C2H2 AND ZN(2)-CYS(6) DNA BINDING DOMAIN (EUROFUNG)-RELATED-RELATED"/>
    <property type="match status" value="1"/>
</dbReference>
<dbReference type="AlphaFoldDB" id="A0A9W9J4V7"/>